<dbReference type="Proteomes" id="UP000033754">
    <property type="component" value="Unassembled WGS sequence"/>
</dbReference>
<dbReference type="AlphaFoldDB" id="A0A0F3MXR0"/>
<keyword evidence="1" id="KW-0812">Transmembrane</keyword>
<dbReference type="EMBL" id="LANT01000010">
    <property type="protein sequence ID" value="KJV59344.1"/>
    <property type="molecule type" value="Genomic_DNA"/>
</dbReference>
<gene>
    <name evidence="2" type="ORF">EPHNCH_1548</name>
</gene>
<keyword evidence="1" id="KW-1133">Transmembrane helix</keyword>
<evidence type="ECO:0000256" key="1">
    <source>
        <dbReference type="SAM" id="Phobius"/>
    </source>
</evidence>
<sequence length="46" mass="5468">MWVIRDVLGFVFEKLQYSGWCHNVTSSNCFIPWICLLFLGASYYIF</sequence>
<evidence type="ECO:0000313" key="2">
    <source>
        <dbReference type="EMBL" id="KJV59344.1"/>
    </source>
</evidence>
<reference evidence="2 3" key="1">
    <citation type="submission" date="2015-01" db="EMBL/GenBank/DDBJ databases">
        <title>Genome Sequencing of Rickettsiales.</title>
        <authorList>
            <person name="Daugherty S.C."/>
            <person name="Su Q."/>
            <person name="Abolude K."/>
            <person name="Beier-Sexton M."/>
            <person name="Carlyon J.A."/>
            <person name="Carter R."/>
            <person name="Day N.P."/>
            <person name="Dumler S.J."/>
            <person name="Dyachenko V."/>
            <person name="Godinez A."/>
            <person name="Kurtti T.J."/>
            <person name="Lichay M."/>
            <person name="Mullins K.E."/>
            <person name="Ott S."/>
            <person name="Pappas-Brown V."/>
            <person name="Paris D.H."/>
            <person name="Patel P."/>
            <person name="Richards A.L."/>
            <person name="Sadzewicz L."/>
            <person name="Sears K."/>
            <person name="Seidman D."/>
            <person name="Sengamalay N."/>
            <person name="Stenos J."/>
            <person name="Tallon L.J."/>
            <person name="Vincent G."/>
            <person name="Fraser C.M."/>
            <person name="Munderloh U."/>
            <person name="Dunning-Hotopp J.C."/>
        </authorList>
    </citation>
    <scope>NUCLEOTIDE SEQUENCE [LARGE SCALE GENOMIC DNA]</scope>
    <source>
        <strain evidence="2 3">NCH-1</strain>
    </source>
</reference>
<accession>A0A0F3MXR0</accession>
<name>A0A0F3MXR0_ANAPH</name>
<evidence type="ECO:0000313" key="3">
    <source>
        <dbReference type="Proteomes" id="UP000033754"/>
    </source>
</evidence>
<protein>
    <submittedName>
        <fullName evidence="2">Uncharacterized protein</fullName>
    </submittedName>
</protein>
<proteinExistence type="predicted"/>
<feature type="transmembrane region" description="Helical" evidence="1">
    <location>
        <begin position="24"/>
        <end position="45"/>
    </location>
</feature>
<organism evidence="2 3">
    <name type="scientific">Anaplasma phagocytophilum str. NCH-1</name>
    <dbReference type="NCBI Taxonomy" id="1359161"/>
    <lineage>
        <taxon>Bacteria</taxon>
        <taxon>Pseudomonadati</taxon>
        <taxon>Pseudomonadota</taxon>
        <taxon>Alphaproteobacteria</taxon>
        <taxon>Rickettsiales</taxon>
        <taxon>Anaplasmataceae</taxon>
        <taxon>Anaplasma</taxon>
        <taxon>phagocytophilum group</taxon>
    </lineage>
</organism>
<comment type="caution">
    <text evidence="2">The sequence shown here is derived from an EMBL/GenBank/DDBJ whole genome shotgun (WGS) entry which is preliminary data.</text>
</comment>
<keyword evidence="1" id="KW-0472">Membrane</keyword>